<evidence type="ECO:0000313" key="2">
    <source>
        <dbReference type="EMBL" id="MCJ2378434.1"/>
    </source>
</evidence>
<dbReference type="EMBL" id="JAJNNZ010000016">
    <property type="protein sequence ID" value="MCJ2378434.1"/>
    <property type="molecule type" value="Genomic_DNA"/>
</dbReference>
<keyword evidence="1" id="KW-0812">Transmembrane</keyword>
<comment type="caution">
    <text evidence="2">The sequence shown here is derived from an EMBL/GenBank/DDBJ whole genome shotgun (WGS) entry which is preliminary data.</text>
</comment>
<dbReference type="PIRSF" id="PIRSF004525">
    <property type="entry name" value="Pilin_peptidase-dep_B_prd"/>
    <property type="match status" value="1"/>
</dbReference>
<evidence type="ECO:0000256" key="1">
    <source>
        <dbReference type="SAM" id="Phobius"/>
    </source>
</evidence>
<evidence type="ECO:0000313" key="3">
    <source>
        <dbReference type="Proteomes" id="UP001139488"/>
    </source>
</evidence>
<dbReference type="Proteomes" id="UP001139488">
    <property type="component" value="Unassembled WGS sequence"/>
</dbReference>
<accession>A0A9X1WKF1</accession>
<keyword evidence="1" id="KW-0472">Membrane</keyword>
<name>A0A9X1WKF1_9VIBR</name>
<dbReference type="AlphaFoldDB" id="A0A9X1WKF1"/>
<sequence length="203" mass="22502">MPVRKRSRQFGTSLVELMVASTIGVLCLLSIGAMFLSLQGNNSANYKGKILEQTLVTLSRRLENDLTRAGYGQHGSASLLDDATRVVEQQGGGLQYVYWDVHHETPSYQNVAWMYESDPIGRLKICSDRQDSPMTVAAVSIINCEKMVDDKLIEITEFGVTSADMTSSITSKTWIKMVLSGRLANDHSVTRTLQRNIIVRNGT</sequence>
<gene>
    <name evidence="2" type="ORF">LNL84_16590</name>
</gene>
<proteinExistence type="predicted"/>
<keyword evidence="1" id="KW-1133">Transmembrane helix</keyword>
<feature type="transmembrane region" description="Helical" evidence="1">
    <location>
        <begin position="12"/>
        <end position="36"/>
    </location>
</feature>
<protein>
    <recommendedName>
        <fullName evidence="4">Pilus assembly protein PilW</fullName>
    </recommendedName>
</protein>
<evidence type="ECO:0008006" key="4">
    <source>
        <dbReference type="Google" id="ProtNLM"/>
    </source>
</evidence>
<keyword evidence="3" id="KW-1185">Reference proteome</keyword>
<dbReference type="InterPro" id="IPR016419">
    <property type="entry name" value="Prepilin_Pept-dep_B_prd"/>
</dbReference>
<organism evidence="2 3">
    <name type="scientific">Vibrio gelatinilyticus</name>
    <dbReference type="NCBI Taxonomy" id="2893468"/>
    <lineage>
        <taxon>Bacteria</taxon>
        <taxon>Pseudomonadati</taxon>
        <taxon>Pseudomonadota</taxon>
        <taxon>Gammaproteobacteria</taxon>
        <taxon>Vibrionales</taxon>
        <taxon>Vibrionaceae</taxon>
        <taxon>Vibrio</taxon>
    </lineage>
</organism>
<reference evidence="2" key="1">
    <citation type="submission" date="2021-11" db="EMBL/GenBank/DDBJ databases">
        <title>Vibrio ZSDE26 sp. nov. and Vibrio ZSDZ34 sp. nov., isolated from coastal seawater in Qingdao.</title>
        <authorList>
            <person name="Zhang P."/>
        </authorList>
    </citation>
    <scope>NUCLEOTIDE SEQUENCE</scope>
    <source>
        <strain evidence="2">ZSDZ34</strain>
    </source>
</reference>
<dbReference type="RefSeq" id="WP_244358742.1">
    <property type="nucleotide sequence ID" value="NZ_JAJNNZ010000016.1"/>
</dbReference>